<dbReference type="RefSeq" id="WP_246118546.1">
    <property type="nucleotide sequence ID" value="NZ_VLLC01000009.1"/>
</dbReference>
<evidence type="ECO:0000259" key="4">
    <source>
        <dbReference type="PROSITE" id="PS50987"/>
    </source>
</evidence>
<reference evidence="5 6" key="1">
    <citation type="submission" date="2019-07" db="EMBL/GenBank/DDBJ databases">
        <title>Genome sequencing of 100 strains of the haloalkaliphilic chemolithoautotrophic sulfur-oxidizing bacterium Thioalkalivibrio.</title>
        <authorList>
            <person name="Muyzer G."/>
        </authorList>
    </citation>
    <scope>NUCLEOTIDE SEQUENCE [LARGE SCALE GENOMIC DNA]</scope>
    <source>
        <strain evidence="5 6">ASO4-4</strain>
    </source>
</reference>
<dbReference type="InterPro" id="IPR036390">
    <property type="entry name" value="WH_DNA-bd_sf"/>
</dbReference>
<proteinExistence type="predicted"/>
<organism evidence="5 6">
    <name type="scientific">Desulfobotulus alkaliphilus</name>
    <dbReference type="NCBI Taxonomy" id="622671"/>
    <lineage>
        <taxon>Bacteria</taxon>
        <taxon>Pseudomonadati</taxon>
        <taxon>Thermodesulfobacteriota</taxon>
        <taxon>Desulfobacteria</taxon>
        <taxon>Desulfobacterales</taxon>
        <taxon>Desulfobacteraceae</taxon>
        <taxon>Desulfobotulus</taxon>
    </lineage>
</organism>
<name>A0A562RVH9_9BACT</name>
<keyword evidence="2" id="KW-0238">DNA-binding</keyword>
<dbReference type="PANTHER" id="PTHR43132">
    <property type="entry name" value="ARSENICAL RESISTANCE OPERON REPRESSOR ARSR-RELATED"/>
    <property type="match status" value="1"/>
</dbReference>
<dbReference type="SMART" id="SM00418">
    <property type="entry name" value="HTH_ARSR"/>
    <property type="match status" value="1"/>
</dbReference>
<sequence>MEDPMEDLCSEPCSYGKDIRYIASQMLPDETRMRMAELFKAMGDPGRVRILEALRLSEFCVMHLAELLDMSSSAVSHQLRVLRTARIVKFRKEGKNVVYSLDDAHIAALLDQAEKHVKEVL</sequence>
<evidence type="ECO:0000313" key="5">
    <source>
        <dbReference type="EMBL" id="TWI73079.1"/>
    </source>
</evidence>
<dbReference type="EMBL" id="VLLC01000009">
    <property type="protein sequence ID" value="TWI73079.1"/>
    <property type="molecule type" value="Genomic_DNA"/>
</dbReference>
<dbReference type="Proteomes" id="UP000318307">
    <property type="component" value="Unassembled WGS sequence"/>
</dbReference>
<dbReference type="InterPro" id="IPR036388">
    <property type="entry name" value="WH-like_DNA-bd_sf"/>
</dbReference>
<accession>A0A562RVH9</accession>
<dbReference type="PANTHER" id="PTHR43132:SF6">
    <property type="entry name" value="HTH-TYPE TRANSCRIPTIONAL REPRESSOR CZRA"/>
    <property type="match status" value="1"/>
</dbReference>
<dbReference type="GO" id="GO:0003700">
    <property type="term" value="F:DNA-binding transcription factor activity"/>
    <property type="evidence" value="ECO:0007669"/>
    <property type="project" value="InterPro"/>
</dbReference>
<dbReference type="Gene3D" id="1.10.10.10">
    <property type="entry name" value="Winged helix-like DNA-binding domain superfamily/Winged helix DNA-binding domain"/>
    <property type="match status" value="1"/>
</dbReference>
<gene>
    <name evidence="5" type="ORF">LZ24_01490</name>
</gene>
<evidence type="ECO:0000256" key="3">
    <source>
        <dbReference type="ARBA" id="ARBA00023163"/>
    </source>
</evidence>
<dbReference type="InterPro" id="IPR011991">
    <property type="entry name" value="ArsR-like_HTH"/>
</dbReference>
<dbReference type="InterPro" id="IPR051011">
    <property type="entry name" value="Metal_resp_trans_reg"/>
</dbReference>
<dbReference type="PRINTS" id="PR00778">
    <property type="entry name" value="HTHARSR"/>
</dbReference>
<dbReference type="AlphaFoldDB" id="A0A562RVH9"/>
<dbReference type="NCBIfam" id="NF033788">
    <property type="entry name" value="HTH_metalloreg"/>
    <property type="match status" value="1"/>
</dbReference>
<evidence type="ECO:0000256" key="2">
    <source>
        <dbReference type="ARBA" id="ARBA00023125"/>
    </source>
</evidence>
<feature type="domain" description="HTH arsR-type" evidence="4">
    <location>
        <begin position="27"/>
        <end position="121"/>
    </location>
</feature>
<keyword evidence="3" id="KW-0804">Transcription</keyword>
<dbReference type="InterPro" id="IPR001845">
    <property type="entry name" value="HTH_ArsR_DNA-bd_dom"/>
</dbReference>
<keyword evidence="6" id="KW-1185">Reference proteome</keyword>
<dbReference type="Pfam" id="PF01022">
    <property type="entry name" value="HTH_5"/>
    <property type="match status" value="1"/>
</dbReference>
<dbReference type="PROSITE" id="PS50987">
    <property type="entry name" value="HTH_ARSR_2"/>
    <property type="match status" value="1"/>
</dbReference>
<keyword evidence="1" id="KW-0805">Transcription regulation</keyword>
<dbReference type="CDD" id="cd00090">
    <property type="entry name" value="HTH_ARSR"/>
    <property type="match status" value="1"/>
</dbReference>
<dbReference type="SUPFAM" id="SSF46785">
    <property type="entry name" value="Winged helix' DNA-binding domain"/>
    <property type="match status" value="1"/>
</dbReference>
<evidence type="ECO:0000256" key="1">
    <source>
        <dbReference type="ARBA" id="ARBA00023015"/>
    </source>
</evidence>
<dbReference type="GO" id="GO:0003677">
    <property type="term" value="F:DNA binding"/>
    <property type="evidence" value="ECO:0007669"/>
    <property type="project" value="UniProtKB-KW"/>
</dbReference>
<evidence type="ECO:0000313" key="6">
    <source>
        <dbReference type="Proteomes" id="UP000318307"/>
    </source>
</evidence>
<protein>
    <submittedName>
        <fullName evidence="5">Transcriptional regulator, ArsR family</fullName>
    </submittedName>
</protein>
<comment type="caution">
    <text evidence="5">The sequence shown here is derived from an EMBL/GenBank/DDBJ whole genome shotgun (WGS) entry which is preliminary data.</text>
</comment>